<organism evidence="2 3">
    <name type="scientific">Orbilia javanica</name>
    <dbReference type="NCBI Taxonomy" id="47235"/>
    <lineage>
        <taxon>Eukaryota</taxon>
        <taxon>Fungi</taxon>
        <taxon>Dikarya</taxon>
        <taxon>Ascomycota</taxon>
        <taxon>Pezizomycotina</taxon>
        <taxon>Orbiliomycetes</taxon>
        <taxon>Orbiliales</taxon>
        <taxon>Orbiliaceae</taxon>
        <taxon>Orbilia</taxon>
    </lineage>
</organism>
<dbReference type="AlphaFoldDB" id="A0AAN8MXP3"/>
<dbReference type="EMBL" id="JAVHNR010000004">
    <property type="protein sequence ID" value="KAK6344901.1"/>
    <property type="molecule type" value="Genomic_DNA"/>
</dbReference>
<reference evidence="2 3" key="1">
    <citation type="submission" date="2019-10" db="EMBL/GenBank/DDBJ databases">
        <authorList>
            <person name="Palmer J.M."/>
        </authorList>
    </citation>
    <scope>NUCLEOTIDE SEQUENCE [LARGE SCALE GENOMIC DNA]</scope>
    <source>
        <strain evidence="2 3">TWF718</strain>
    </source>
</reference>
<protein>
    <submittedName>
        <fullName evidence="2">Uncharacterized protein</fullName>
    </submittedName>
</protein>
<evidence type="ECO:0000313" key="2">
    <source>
        <dbReference type="EMBL" id="KAK6344901.1"/>
    </source>
</evidence>
<feature type="region of interest" description="Disordered" evidence="1">
    <location>
        <begin position="128"/>
        <end position="156"/>
    </location>
</feature>
<feature type="region of interest" description="Disordered" evidence="1">
    <location>
        <begin position="28"/>
        <end position="59"/>
    </location>
</feature>
<name>A0AAN8MXP3_9PEZI</name>
<evidence type="ECO:0000256" key="1">
    <source>
        <dbReference type="SAM" id="MobiDB-lite"/>
    </source>
</evidence>
<dbReference type="Proteomes" id="UP001313282">
    <property type="component" value="Unassembled WGS sequence"/>
</dbReference>
<accession>A0AAN8MXP3</accession>
<gene>
    <name evidence="2" type="ORF">TWF718_006852</name>
</gene>
<comment type="caution">
    <text evidence="2">The sequence shown here is derived from an EMBL/GenBank/DDBJ whole genome shotgun (WGS) entry which is preliminary data.</text>
</comment>
<keyword evidence="3" id="KW-1185">Reference proteome</keyword>
<evidence type="ECO:0000313" key="3">
    <source>
        <dbReference type="Proteomes" id="UP001313282"/>
    </source>
</evidence>
<proteinExistence type="predicted"/>
<sequence>MIHSIYSSSSSTKTLSAVVSLAIEEEGSCKLPHNQPPNTDSQGALKPRKRLQGKAEPNGKQYEELLADKQTKYGPGARSATPPIEDSFQDKFFGLSQEYSFAHFEIDSNPNIGLNPALKSKVEDLPETSFYEHRPQAGRSGIDQYLATPRREDADL</sequence>